<evidence type="ECO:0000256" key="1">
    <source>
        <dbReference type="SAM" id="Phobius"/>
    </source>
</evidence>
<evidence type="ECO:0000313" key="3">
    <source>
        <dbReference type="Proteomes" id="UP001208656"/>
    </source>
</evidence>
<keyword evidence="1" id="KW-0472">Membrane</keyword>
<dbReference type="EMBL" id="JAOUSE010000088">
    <property type="protein sequence ID" value="MCU9595871.1"/>
    <property type="molecule type" value="Genomic_DNA"/>
</dbReference>
<dbReference type="Proteomes" id="UP001208656">
    <property type="component" value="Unassembled WGS sequence"/>
</dbReference>
<gene>
    <name evidence="2" type="ORF">OEV82_15810</name>
</gene>
<feature type="transmembrane region" description="Helical" evidence="1">
    <location>
        <begin position="6"/>
        <end position="26"/>
    </location>
</feature>
<sequence>MFFSIGLAGVGLLMGIGMYFTTRLLLKGFVKYLKYNMSMVKGGMKHA</sequence>
<keyword evidence="1" id="KW-0812">Transmembrane</keyword>
<keyword evidence="3" id="KW-1185">Reference proteome</keyword>
<name>A0ABT2WK73_9BACI</name>
<organism evidence="2 3">
    <name type="scientific">Pallidibacillus thermolactis</name>
    <dbReference type="NCBI Taxonomy" id="251051"/>
    <lineage>
        <taxon>Bacteria</taxon>
        <taxon>Bacillati</taxon>
        <taxon>Bacillota</taxon>
        <taxon>Bacilli</taxon>
        <taxon>Bacillales</taxon>
        <taxon>Bacillaceae</taxon>
        <taxon>Pallidibacillus</taxon>
    </lineage>
</organism>
<comment type="caution">
    <text evidence="2">The sequence shown here is derived from an EMBL/GenBank/DDBJ whole genome shotgun (WGS) entry which is preliminary data.</text>
</comment>
<proteinExistence type="predicted"/>
<evidence type="ECO:0000313" key="2">
    <source>
        <dbReference type="EMBL" id="MCU9595871.1"/>
    </source>
</evidence>
<reference evidence="2 3" key="1">
    <citation type="submission" date="2022-10" db="EMBL/GenBank/DDBJ databases">
        <title>Description of Fervidibacillus gen. nov. in the family Fervidibacillaceae fam. nov. with two species, Fervidibacillus albus sp. nov., and Fervidibacillus halotolerans sp. nov., isolated from tidal flat sediments.</title>
        <authorList>
            <person name="Kwon K.K."/>
            <person name="Yang S.-H."/>
        </authorList>
    </citation>
    <scope>NUCLEOTIDE SEQUENCE [LARGE SCALE GENOMIC DNA]</scope>
    <source>
        <strain evidence="2 3">DSM 23332</strain>
    </source>
</reference>
<protein>
    <submittedName>
        <fullName evidence="2">DUF1700 domain-containing protein</fullName>
    </submittedName>
</protein>
<keyword evidence="1" id="KW-1133">Transmembrane helix</keyword>
<accession>A0ABT2WK73</accession>